<proteinExistence type="predicted"/>
<evidence type="ECO:0000313" key="2">
    <source>
        <dbReference type="EMBL" id="MBD7910593.1"/>
    </source>
</evidence>
<dbReference type="Pfam" id="PF00173">
    <property type="entry name" value="Cyt-b5"/>
    <property type="match status" value="1"/>
</dbReference>
<feature type="domain" description="Cytochrome b5 heme-binding" evidence="1">
    <location>
        <begin position="44"/>
        <end position="115"/>
    </location>
</feature>
<sequence length="116" mass="13114">MTGKIALAHLHEFPDYYTRLSKLENDAKAYWTSSRCYLRQVKEFTLNELSEYDGTLGKPAYVAVNGIVYDVSKNPHWNASVHHGLTAGKDLSFEFSDCHGKENILKILPKVGILKV</sequence>
<accession>A0ABR8PQY8</accession>
<name>A0ABR8PQY8_9CLOT</name>
<reference evidence="2 3" key="1">
    <citation type="submission" date="2020-08" db="EMBL/GenBank/DDBJ databases">
        <title>A Genomic Blueprint of the Chicken Gut Microbiome.</title>
        <authorList>
            <person name="Gilroy R."/>
            <person name="Ravi A."/>
            <person name="Getino M."/>
            <person name="Pursley I."/>
            <person name="Horton D.L."/>
            <person name="Alikhan N.-F."/>
            <person name="Baker D."/>
            <person name="Gharbi K."/>
            <person name="Hall N."/>
            <person name="Watson M."/>
            <person name="Adriaenssens E.M."/>
            <person name="Foster-Nyarko E."/>
            <person name="Jarju S."/>
            <person name="Secka A."/>
            <person name="Antonio M."/>
            <person name="Oren A."/>
            <person name="Chaudhuri R."/>
            <person name="La Ragione R.M."/>
            <person name="Hildebrand F."/>
            <person name="Pallen M.J."/>
        </authorList>
    </citation>
    <scope>NUCLEOTIDE SEQUENCE [LARGE SCALE GENOMIC DNA]</scope>
    <source>
        <strain evidence="2 3">Sa3CVN1</strain>
    </source>
</reference>
<dbReference type="InterPro" id="IPR043720">
    <property type="entry name" value="DUF5661"/>
</dbReference>
<organism evidence="2 3">
    <name type="scientific">Clostridium cibarium</name>
    <dbReference type="NCBI Taxonomy" id="2762247"/>
    <lineage>
        <taxon>Bacteria</taxon>
        <taxon>Bacillati</taxon>
        <taxon>Bacillota</taxon>
        <taxon>Clostridia</taxon>
        <taxon>Eubacteriales</taxon>
        <taxon>Clostridiaceae</taxon>
        <taxon>Clostridium</taxon>
    </lineage>
</organism>
<dbReference type="Proteomes" id="UP000627781">
    <property type="component" value="Unassembled WGS sequence"/>
</dbReference>
<dbReference type="Pfam" id="PF18905">
    <property type="entry name" value="DUF5661"/>
    <property type="match status" value="1"/>
</dbReference>
<dbReference type="InterPro" id="IPR036400">
    <property type="entry name" value="Cyt_B5-like_heme/steroid_sf"/>
</dbReference>
<dbReference type="EMBL" id="JACSRA010000005">
    <property type="protein sequence ID" value="MBD7910593.1"/>
    <property type="molecule type" value="Genomic_DNA"/>
</dbReference>
<dbReference type="SMART" id="SM01117">
    <property type="entry name" value="Cyt-b5"/>
    <property type="match status" value="1"/>
</dbReference>
<dbReference type="InterPro" id="IPR001199">
    <property type="entry name" value="Cyt_B5-like_heme/steroid-bd"/>
</dbReference>
<evidence type="ECO:0000259" key="1">
    <source>
        <dbReference type="SMART" id="SM01117"/>
    </source>
</evidence>
<dbReference type="Gene3D" id="3.10.120.10">
    <property type="entry name" value="Cytochrome b5-like heme/steroid binding domain"/>
    <property type="match status" value="1"/>
</dbReference>
<dbReference type="SUPFAM" id="SSF55856">
    <property type="entry name" value="Cytochrome b5-like heme/steroid binding domain"/>
    <property type="match status" value="1"/>
</dbReference>
<gene>
    <name evidence="2" type="ORF">H9661_04385</name>
</gene>
<keyword evidence="3" id="KW-1185">Reference proteome</keyword>
<comment type="caution">
    <text evidence="2">The sequence shown here is derived from an EMBL/GenBank/DDBJ whole genome shotgun (WGS) entry which is preliminary data.</text>
</comment>
<evidence type="ECO:0000313" key="3">
    <source>
        <dbReference type="Proteomes" id="UP000627781"/>
    </source>
</evidence>
<protein>
    <recommendedName>
        <fullName evidence="1">Cytochrome b5 heme-binding domain-containing protein</fullName>
    </recommendedName>
</protein>